<dbReference type="PROSITE" id="PS51145">
    <property type="entry name" value="ZU5"/>
    <property type="match status" value="1"/>
</dbReference>
<feature type="domain" description="SH3" evidence="4">
    <location>
        <begin position="466"/>
        <end position="534"/>
    </location>
</feature>
<name>A0A1J1HN24_9DIPT</name>
<dbReference type="STRING" id="568069.A0A1J1HN24"/>
<dbReference type="CDD" id="cd06728">
    <property type="entry name" value="PDZ2_ZO1-like_ds"/>
    <property type="match status" value="1"/>
</dbReference>
<dbReference type="SMART" id="SM00218">
    <property type="entry name" value="ZU5"/>
    <property type="match status" value="1"/>
</dbReference>
<protein>
    <submittedName>
        <fullName evidence="8">CLUMA_CG003198, isoform A</fullName>
    </submittedName>
</protein>
<dbReference type="Gene3D" id="2.30.42.10">
    <property type="match status" value="3"/>
</dbReference>
<dbReference type="InterPro" id="IPR036034">
    <property type="entry name" value="PDZ_sf"/>
</dbReference>
<dbReference type="InterPro" id="IPR001452">
    <property type="entry name" value="SH3_domain"/>
</dbReference>
<dbReference type="GO" id="GO:0045216">
    <property type="term" value="P:cell-cell junction organization"/>
    <property type="evidence" value="ECO:0007669"/>
    <property type="project" value="TreeGrafter"/>
</dbReference>
<evidence type="ECO:0000259" key="4">
    <source>
        <dbReference type="PROSITE" id="PS50002"/>
    </source>
</evidence>
<dbReference type="EMBL" id="CVRI01000012">
    <property type="protein sequence ID" value="CRK89453.1"/>
    <property type="molecule type" value="Genomic_DNA"/>
</dbReference>
<dbReference type="InterPro" id="IPR027417">
    <property type="entry name" value="P-loop_NTPase"/>
</dbReference>
<dbReference type="FunFam" id="2.30.42.10:FF:000029">
    <property type="entry name" value="tight junction protein ZO-1 isoform X1"/>
    <property type="match status" value="1"/>
</dbReference>
<evidence type="ECO:0000256" key="3">
    <source>
        <dbReference type="SAM" id="MobiDB-lite"/>
    </source>
</evidence>
<dbReference type="PROSITE" id="PS50106">
    <property type="entry name" value="PDZ"/>
    <property type="match status" value="3"/>
</dbReference>
<dbReference type="Pfam" id="PF00625">
    <property type="entry name" value="Guanylate_kin"/>
    <property type="match status" value="1"/>
</dbReference>
<dbReference type="Pfam" id="PF07653">
    <property type="entry name" value="SH3_2"/>
    <property type="match status" value="1"/>
</dbReference>
<dbReference type="GO" id="GO:0005886">
    <property type="term" value="C:plasma membrane"/>
    <property type="evidence" value="ECO:0007669"/>
    <property type="project" value="TreeGrafter"/>
</dbReference>
<feature type="compositionally biased region" description="Pro residues" evidence="3">
    <location>
        <begin position="1144"/>
        <end position="1161"/>
    </location>
</feature>
<dbReference type="InterPro" id="IPR001478">
    <property type="entry name" value="PDZ"/>
</dbReference>
<feature type="compositionally biased region" description="Polar residues" evidence="3">
    <location>
        <begin position="986"/>
        <end position="1001"/>
    </location>
</feature>
<feature type="compositionally biased region" description="Low complexity" evidence="3">
    <location>
        <begin position="891"/>
        <end position="913"/>
    </location>
</feature>
<feature type="region of interest" description="Disordered" evidence="3">
    <location>
        <begin position="1596"/>
        <end position="1627"/>
    </location>
</feature>
<feature type="compositionally biased region" description="Polar residues" evidence="3">
    <location>
        <begin position="1013"/>
        <end position="1033"/>
    </location>
</feature>
<dbReference type="PROSITE" id="PS50052">
    <property type="entry name" value="GUANYLATE_KINASE_2"/>
    <property type="match status" value="1"/>
</dbReference>
<dbReference type="GO" id="GO:0150105">
    <property type="term" value="P:protein localization to cell-cell junction"/>
    <property type="evidence" value="ECO:0007669"/>
    <property type="project" value="TreeGrafter"/>
</dbReference>
<feature type="region of interest" description="Disordered" evidence="3">
    <location>
        <begin position="1139"/>
        <end position="1272"/>
    </location>
</feature>
<feature type="domain" description="PDZ" evidence="6">
    <location>
        <begin position="31"/>
        <end position="118"/>
    </location>
</feature>
<dbReference type="Gene3D" id="2.60.220.30">
    <property type="match status" value="1"/>
</dbReference>
<feature type="domain" description="PDZ" evidence="6">
    <location>
        <begin position="162"/>
        <end position="244"/>
    </location>
</feature>
<feature type="region of interest" description="Disordered" evidence="3">
    <location>
        <begin position="1653"/>
        <end position="1700"/>
    </location>
</feature>
<dbReference type="InterPro" id="IPR000906">
    <property type="entry name" value="ZU5_dom"/>
</dbReference>
<feature type="domain" description="PDZ" evidence="6">
    <location>
        <begin position="381"/>
        <end position="454"/>
    </location>
</feature>
<dbReference type="GO" id="GO:0098609">
    <property type="term" value="P:cell-cell adhesion"/>
    <property type="evidence" value="ECO:0007669"/>
    <property type="project" value="TreeGrafter"/>
</dbReference>
<dbReference type="SMART" id="SM00228">
    <property type="entry name" value="PDZ"/>
    <property type="match status" value="3"/>
</dbReference>
<dbReference type="PROSITE" id="PS50002">
    <property type="entry name" value="SH3"/>
    <property type="match status" value="1"/>
</dbReference>
<feature type="region of interest" description="Disordered" evidence="3">
    <location>
        <begin position="287"/>
        <end position="370"/>
    </location>
</feature>
<feature type="compositionally biased region" description="Basic and acidic residues" evidence="3">
    <location>
        <begin position="1674"/>
        <end position="1690"/>
    </location>
</feature>
<dbReference type="Gene3D" id="2.30.30.40">
    <property type="entry name" value="SH3 Domains"/>
    <property type="match status" value="1"/>
</dbReference>
<dbReference type="InterPro" id="IPR036028">
    <property type="entry name" value="SH3-like_dom_sf"/>
</dbReference>
<dbReference type="InterPro" id="IPR008144">
    <property type="entry name" value="Guanylate_kin-like_dom"/>
</dbReference>
<evidence type="ECO:0000313" key="8">
    <source>
        <dbReference type="EMBL" id="CRK89453.1"/>
    </source>
</evidence>
<dbReference type="SUPFAM" id="SSF50156">
    <property type="entry name" value="PDZ domain-like"/>
    <property type="match status" value="3"/>
</dbReference>
<evidence type="ECO:0000259" key="6">
    <source>
        <dbReference type="PROSITE" id="PS50106"/>
    </source>
</evidence>
<feature type="region of interest" description="Disordered" evidence="3">
    <location>
        <begin position="849"/>
        <end position="917"/>
    </location>
</feature>
<dbReference type="SMART" id="SM00326">
    <property type="entry name" value="SH3"/>
    <property type="match status" value="1"/>
</dbReference>
<evidence type="ECO:0000259" key="7">
    <source>
        <dbReference type="PROSITE" id="PS51145"/>
    </source>
</evidence>
<dbReference type="OrthoDB" id="418634at2759"/>
<keyword evidence="1 2" id="KW-0728">SH3 domain</keyword>
<feature type="compositionally biased region" description="Polar residues" evidence="3">
    <location>
        <begin position="1168"/>
        <end position="1178"/>
    </location>
</feature>
<feature type="region of interest" description="Disordered" evidence="3">
    <location>
        <begin position="1374"/>
        <end position="1395"/>
    </location>
</feature>
<keyword evidence="9" id="KW-1185">Reference proteome</keyword>
<feature type="compositionally biased region" description="Polar residues" evidence="3">
    <location>
        <begin position="1210"/>
        <end position="1224"/>
    </location>
</feature>
<dbReference type="SUPFAM" id="SSF52540">
    <property type="entry name" value="P-loop containing nucleoside triphosphate hydrolases"/>
    <property type="match status" value="1"/>
</dbReference>
<evidence type="ECO:0000313" key="9">
    <source>
        <dbReference type="Proteomes" id="UP000183832"/>
    </source>
</evidence>
<feature type="region of interest" description="Disordered" evidence="3">
    <location>
        <begin position="952"/>
        <end position="1083"/>
    </location>
</feature>
<reference evidence="8 9" key="1">
    <citation type="submission" date="2015-04" db="EMBL/GenBank/DDBJ databases">
        <authorList>
            <person name="Syromyatnikov M.Y."/>
            <person name="Popov V.N."/>
        </authorList>
    </citation>
    <scope>NUCLEOTIDE SEQUENCE [LARGE SCALE GENOMIC DNA]</scope>
</reference>
<feature type="compositionally biased region" description="Polar residues" evidence="3">
    <location>
        <begin position="802"/>
        <end position="815"/>
    </location>
</feature>
<feature type="compositionally biased region" description="Polar residues" evidence="3">
    <location>
        <begin position="1046"/>
        <end position="1064"/>
    </location>
</feature>
<organism evidence="8 9">
    <name type="scientific">Clunio marinus</name>
    <dbReference type="NCBI Taxonomy" id="568069"/>
    <lineage>
        <taxon>Eukaryota</taxon>
        <taxon>Metazoa</taxon>
        <taxon>Ecdysozoa</taxon>
        <taxon>Arthropoda</taxon>
        <taxon>Hexapoda</taxon>
        <taxon>Insecta</taxon>
        <taxon>Pterygota</taxon>
        <taxon>Neoptera</taxon>
        <taxon>Endopterygota</taxon>
        <taxon>Diptera</taxon>
        <taxon>Nematocera</taxon>
        <taxon>Chironomoidea</taxon>
        <taxon>Chironomidae</taxon>
        <taxon>Clunio</taxon>
    </lineage>
</organism>
<feature type="compositionally biased region" description="Low complexity" evidence="3">
    <location>
        <begin position="785"/>
        <end position="799"/>
    </location>
</feature>
<dbReference type="GO" id="GO:0005923">
    <property type="term" value="C:bicellular tight junction"/>
    <property type="evidence" value="ECO:0007669"/>
    <property type="project" value="TreeGrafter"/>
</dbReference>
<feature type="compositionally biased region" description="Low complexity" evidence="3">
    <location>
        <begin position="1603"/>
        <end position="1618"/>
    </location>
</feature>
<dbReference type="CDD" id="cd06729">
    <property type="entry name" value="PDZ3_ZO1-like_domain"/>
    <property type="match status" value="1"/>
</dbReference>
<evidence type="ECO:0000256" key="2">
    <source>
        <dbReference type="PROSITE-ProRule" id="PRU00192"/>
    </source>
</evidence>
<evidence type="ECO:0000259" key="5">
    <source>
        <dbReference type="PROSITE" id="PS50052"/>
    </source>
</evidence>
<feature type="region of interest" description="Disordered" evidence="3">
    <location>
        <begin position="777"/>
        <end position="819"/>
    </location>
</feature>
<dbReference type="CDD" id="cd11859">
    <property type="entry name" value="SH3_ZO"/>
    <property type="match status" value="1"/>
</dbReference>
<feature type="compositionally biased region" description="Low complexity" evidence="3">
    <location>
        <begin position="1002"/>
        <end position="1012"/>
    </location>
</feature>
<accession>A0A1J1HN24</accession>
<feature type="region of interest" description="Disordered" evidence="3">
    <location>
        <begin position="1784"/>
        <end position="1804"/>
    </location>
</feature>
<dbReference type="Pfam" id="PF00791">
    <property type="entry name" value="ZU5"/>
    <property type="match status" value="1"/>
</dbReference>
<dbReference type="SMART" id="SM00072">
    <property type="entry name" value="GuKc"/>
    <property type="match status" value="1"/>
</dbReference>
<dbReference type="PANTHER" id="PTHR13865">
    <property type="entry name" value="TIGHT JUNCTION PROTEIN"/>
    <property type="match status" value="1"/>
</dbReference>
<dbReference type="Pfam" id="PF00595">
    <property type="entry name" value="PDZ"/>
    <property type="match status" value="2"/>
</dbReference>
<dbReference type="InterPro" id="IPR008145">
    <property type="entry name" value="GK/Ca_channel_bsu"/>
</dbReference>
<dbReference type="SUPFAM" id="SSF50044">
    <property type="entry name" value="SH3-domain"/>
    <property type="match status" value="1"/>
</dbReference>
<dbReference type="PANTHER" id="PTHR13865:SF28">
    <property type="entry name" value="POLYCHAETOID, ISOFORM O"/>
    <property type="match status" value="1"/>
</dbReference>
<dbReference type="Proteomes" id="UP000183832">
    <property type="component" value="Unassembled WGS sequence"/>
</dbReference>
<evidence type="ECO:0000256" key="1">
    <source>
        <dbReference type="ARBA" id="ARBA00022443"/>
    </source>
</evidence>
<feature type="domain" description="ZU5" evidence="7">
    <location>
        <begin position="1864"/>
        <end position="1997"/>
    </location>
</feature>
<dbReference type="Gene3D" id="3.40.50.300">
    <property type="entry name" value="P-loop containing nucleotide triphosphate hydrolases"/>
    <property type="match status" value="1"/>
</dbReference>
<proteinExistence type="predicted"/>
<gene>
    <name evidence="8" type="ORF">CLUMA_CG003198</name>
</gene>
<dbReference type="GO" id="GO:0050839">
    <property type="term" value="F:cell adhesion molecule binding"/>
    <property type="evidence" value="ECO:0007669"/>
    <property type="project" value="TreeGrafter"/>
</dbReference>
<feature type="compositionally biased region" description="Low complexity" evidence="3">
    <location>
        <begin position="1655"/>
        <end position="1666"/>
    </location>
</feature>
<sequence>MDSLLNTSGQQLPNNHFVDSQGERTSWEYHTVILYRVAGYGFGIAVSGGRDNPHFANGDPSIAVSDVLKGGPAEDRLQTNDRIVSANGISLENVEYATAVQVLRDSGNTVTLVVKRRVPSLQGNYSQSGTSSGIIGNHQHQHSLSSTAGLMGLTNGSQQQIKVTLNKSSKKEDFGLVLGCRIFVKEISSKMREQLQANGYSLQEGDIITRVHNTNCNDSMSVKEAKKIMDGCKERLNLAVVRDPNLSPTSSTNNNNNASIYSHQQQLSNCSNIDDNFNSSAYSTQNLYVQPPTRPSLSTLLDDKCNLTPRGRSRGPLTDISLTQLDRPVTPPTTSGHSRSRSGIDEPPRPPPPRGEDYYSTRRMTGGVETSSEPRYITFQKEGSVGIRLTGGNEVGIFVTAVQQNSPASMQGLVPGDKLLKVNDMDMNGVTREEAVLFLLSLQDRIDLIVQYCKDEYDNVIQNQRGDSFHIKTHFHYDSPSKSELSFRAGDVFRVIDTLHNGVVGSWQVMRIGRGHQELQRGIIPNKARAEELATAQFNASKKELNTSESRVSFFRRKRSNHRRSKSLSRENWDDVVFSDSISKFPAYERVVLRHPGFIRPVVLFGAVADLARERLIKDFSDKFTAPLQDDDKSSSKCGIVRLSNIRDIMDRGKHALLDITPNAVDRLNYAQFYPIVIFLKADSKHSIKTLRQGIPKSAHKSSKKLLEQSQKLDRVWSHVFSTTITLNDPDSWYRKVRETIDKQQSGAVWMSETKPVESLSDDFLFPMTTSRLSYASSPESDLELSPGPSTSLSLGNLPQLVKSSSDPSIATNQDNLDRDREEMVEGMPPPYTNPYDHSTAHTRRLTVDNKYGFSPPMPTDEQALYGTRPTNSGVYGQIPDLPPRIDRASKPSLPSSTPGSSLPSRNSSSVNSGGTLGRTAQERLFGNSAKSMSGAEDPQQDDLYTATNKLLNTLEPKKMPTIGSNGNSLERRDLVPSHHHHHSSNPQNSLDRQNSGQKNGSSYDSVSSYDSFNTNQAQQAITTSTNSLQNRLGPNAPDDLKSVPGVTSRSSITNSQDYATNPRNPVHERDYSFNGTSGGIHDPMAAPRTVNNLPQRPTNLLIESPRKPHVIETKTDYGKYRNNSATQADYIKPPKIAQIGPPSVQPPPPSAFKPVPPPKPKNYRPPMQQNVNGNQWENGEPISPRSPNGFYYPSSNQQPQAHQHYHHQSMTNGSGVGSGASSHYSHHQFGPANSHSNYGQPLPPPPHMQSPMFGNGYTNGNHHQPHYGSGNYSHRNHGFGNLPVPSQYSIDLASREQRGSAFELYRKPQIGAHNMSEMPPSRQNLPPKNRYDMVNVTPEPPELPAKPKKNPLKSPLKAFKNVIVKGTKSLRRQASFMEPSESKKQRSALRRQHSMMERGSGRMFYSPQHQAQPPQDYLEYQQQQQQQYYNYYQQQQRFYPPQDDRYMWYQRHERFYPSNGGIYEPGSEPIYGNYDSRRAPSEENIYANRALIELERPVQKSGGRIIRRHSMNERNQQLPPAFATLTKRRSRYAEDVEDKFSQMVIDEPIYQSQRGSYMYQEQVKPKHHADPSLHEMKRRQYFERPIEDNVKLLQSSHVDGNSPGTSAASTPTSMSSPSRERNLRDSRRQLKDQIYQSRIDAMQSMAEPIYVSKSSSGTSTNTGSNLRSQPIYESKRESEEFNEHERTNEDADTSNENNETAEKSLLEVIEETILKNKSQDHLNESHPTNECVSNDTIENENQSEIPFADDDTNDGNESTLQNTAIENEMSVKKTSRPPYHISSIIKKSVPPPPPIRSPTTAKSPEVVYESQTSIETQFTSQASLPVGPPNAQSTPYTSELTLKEQRAAARARFLSAPPLRQPITTKGLFDEKGGILEDKTWNVSLIIPPNALTAGIRQEIYFTVTDPRMSESVGGPPLDMDNGEKMLSPLVMCGPVGLEFMEPVTLNIPHCASNTPSLGLAVKATDSEKNLTTNWDNIDLPPSNTAHTVSVKVDHF</sequence>
<dbReference type="CDD" id="cd06727">
    <property type="entry name" value="PDZ1_ZO1-like"/>
    <property type="match status" value="1"/>
</dbReference>
<feature type="domain" description="Guanylate kinase-like" evidence="5">
    <location>
        <begin position="641"/>
        <end position="742"/>
    </location>
</feature>
<feature type="compositionally biased region" description="Basic and acidic residues" evidence="3">
    <location>
        <begin position="342"/>
        <end position="360"/>
    </location>
</feature>
<dbReference type="FunFam" id="2.30.42.10:FF:000138">
    <property type="entry name" value="Uncharacterized protein, isoform C"/>
    <property type="match status" value="1"/>
</dbReference>